<dbReference type="PROSITE" id="PS00383">
    <property type="entry name" value="TYR_PHOSPHATASE_1"/>
    <property type="match status" value="1"/>
</dbReference>
<evidence type="ECO:0000256" key="5">
    <source>
        <dbReference type="ARBA" id="ARBA00048336"/>
    </source>
</evidence>
<dbReference type="InterPro" id="IPR000387">
    <property type="entry name" value="Tyr_Pase_dom"/>
</dbReference>
<dbReference type="SUPFAM" id="SSF52799">
    <property type="entry name" value="(Phosphotyrosine protein) phosphatases II"/>
    <property type="match status" value="1"/>
</dbReference>
<name>A0A9P5MVD9_9AGAM</name>
<organism evidence="9 10">
    <name type="scientific">Russula ochroleuca</name>
    <dbReference type="NCBI Taxonomy" id="152965"/>
    <lineage>
        <taxon>Eukaryota</taxon>
        <taxon>Fungi</taxon>
        <taxon>Dikarya</taxon>
        <taxon>Basidiomycota</taxon>
        <taxon>Agaricomycotina</taxon>
        <taxon>Agaricomycetes</taxon>
        <taxon>Russulales</taxon>
        <taxon>Russulaceae</taxon>
        <taxon>Russula</taxon>
    </lineage>
</organism>
<gene>
    <name evidence="9" type="ORF">DFH94DRAFT_617703</name>
</gene>
<keyword evidence="10" id="KW-1185">Reference proteome</keyword>
<sequence>ASEVLPRLYLTDLFTARDEAQLTYLGITHVVSVIEHAPILPETHSLRTLHIPLSDSSDQDILAHLPVAISFIHNALAEGPDSRVLVHCLMGISRSATVVCAYLIATMRMTPDEALAAVKEKRGFVSPNMGFLRQL</sequence>
<feature type="non-terminal residue" evidence="9">
    <location>
        <position position="135"/>
    </location>
</feature>
<dbReference type="PROSITE" id="PS50054">
    <property type="entry name" value="TYR_PHOSPHATASE_DUAL"/>
    <property type="match status" value="1"/>
</dbReference>
<dbReference type="InterPro" id="IPR029021">
    <property type="entry name" value="Prot-tyrosine_phosphatase-like"/>
</dbReference>
<evidence type="ECO:0000256" key="3">
    <source>
        <dbReference type="ARBA" id="ARBA00022912"/>
    </source>
</evidence>
<dbReference type="GO" id="GO:0004725">
    <property type="term" value="F:protein tyrosine phosphatase activity"/>
    <property type="evidence" value="ECO:0007669"/>
    <property type="project" value="TreeGrafter"/>
</dbReference>
<dbReference type="InterPro" id="IPR020422">
    <property type="entry name" value="TYR_PHOSPHATASE_DUAL_dom"/>
</dbReference>
<comment type="catalytic activity">
    <reaction evidence="5">
        <text>O-phospho-L-threonyl-[protein] + H2O = L-threonyl-[protein] + phosphate</text>
        <dbReference type="Rhea" id="RHEA:47004"/>
        <dbReference type="Rhea" id="RHEA-COMP:11060"/>
        <dbReference type="Rhea" id="RHEA-COMP:11605"/>
        <dbReference type="ChEBI" id="CHEBI:15377"/>
        <dbReference type="ChEBI" id="CHEBI:30013"/>
        <dbReference type="ChEBI" id="CHEBI:43474"/>
        <dbReference type="ChEBI" id="CHEBI:61977"/>
        <dbReference type="EC" id="3.1.3.16"/>
    </reaction>
</comment>
<comment type="catalytic activity">
    <reaction evidence="4">
        <text>O-phospho-L-seryl-[protein] + H2O = L-seryl-[protein] + phosphate</text>
        <dbReference type="Rhea" id="RHEA:20629"/>
        <dbReference type="Rhea" id="RHEA-COMP:9863"/>
        <dbReference type="Rhea" id="RHEA-COMP:11604"/>
        <dbReference type="ChEBI" id="CHEBI:15377"/>
        <dbReference type="ChEBI" id="CHEBI:29999"/>
        <dbReference type="ChEBI" id="CHEBI:43474"/>
        <dbReference type="ChEBI" id="CHEBI:83421"/>
        <dbReference type="EC" id="3.1.3.16"/>
    </reaction>
</comment>
<feature type="non-terminal residue" evidence="9">
    <location>
        <position position="1"/>
    </location>
</feature>
<evidence type="ECO:0000256" key="1">
    <source>
        <dbReference type="ARBA" id="ARBA00008601"/>
    </source>
</evidence>
<reference evidence="9" key="2">
    <citation type="journal article" date="2020" name="Nat. Commun.">
        <title>Large-scale genome sequencing of mycorrhizal fungi provides insights into the early evolution of symbiotic traits.</title>
        <authorList>
            <person name="Miyauchi S."/>
            <person name="Kiss E."/>
            <person name="Kuo A."/>
            <person name="Drula E."/>
            <person name="Kohler A."/>
            <person name="Sanchez-Garcia M."/>
            <person name="Morin E."/>
            <person name="Andreopoulos B."/>
            <person name="Barry K.W."/>
            <person name="Bonito G."/>
            <person name="Buee M."/>
            <person name="Carver A."/>
            <person name="Chen C."/>
            <person name="Cichocki N."/>
            <person name="Clum A."/>
            <person name="Culley D."/>
            <person name="Crous P.W."/>
            <person name="Fauchery L."/>
            <person name="Girlanda M."/>
            <person name="Hayes R.D."/>
            <person name="Keri Z."/>
            <person name="LaButti K."/>
            <person name="Lipzen A."/>
            <person name="Lombard V."/>
            <person name="Magnuson J."/>
            <person name="Maillard F."/>
            <person name="Murat C."/>
            <person name="Nolan M."/>
            <person name="Ohm R.A."/>
            <person name="Pangilinan J."/>
            <person name="Pereira M.F."/>
            <person name="Perotto S."/>
            <person name="Peter M."/>
            <person name="Pfister S."/>
            <person name="Riley R."/>
            <person name="Sitrit Y."/>
            <person name="Stielow J.B."/>
            <person name="Szollosi G."/>
            <person name="Zifcakova L."/>
            <person name="Stursova M."/>
            <person name="Spatafora J.W."/>
            <person name="Tedersoo L."/>
            <person name="Vaario L.M."/>
            <person name="Yamada A."/>
            <person name="Yan M."/>
            <person name="Wang P."/>
            <person name="Xu J."/>
            <person name="Bruns T."/>
            <person name="Baldrian P."/>
            <person name="Vilgalys R."/>
            <person name="Dunand C."/>
            <person name="Henrissat B."/>
            <person name="Grigoriev I.V."/>
            <person name="Hibbett D."/>
            <person name="Nagy L.G."/>
            <person name="Martin F.M."/>
        </authorList>
    </citation>
    <scope>NUCLEOTIDE SEQUENCE</scope>
    <source>
        <strain evidence="9">Prilba</strain>
    </source>
</reference>
<reference evidence="9" key="1">
    <citation type="submission" date="2019-10" db="EMBL/GenBank/DDBJ databases">
        <authorList>
            <consortium name="DOE Joint Genome Institute"/>
            <person name="Kuo A."/>
            <person name="Miyauchi S."/>
            <person name="Kiss E."/>
            <person name="Drula E."/>
            <person name="Kohler A."/>
            <person name="Sanchez-Garcia M."/>
            <person name="Andreopoulos B."/>
            <person name="Barry K.W."/>
            <person name="Bonito G."/>
            <person name="Buee M."/>
            <person name="Carver A."/>
            <person name="Chen C."/>
            <person name="Cichocki N."/>
            <person name="Clum A."/>
            <person name="Culley D."/>
            <person name="Crous P.W."/>
            <person name="Fauchery L."/>
            <person name="Girlanda M."/>
            <person name="Hayes R."/>
            <person name="Keri Z."/>
            <person name="LaButti K."/>
            <person name="Lipzen A."/>
            <person name="Lombard V."/>
            <person name="Magnuson J."/>
            <person name="Maillard F."/>
            <person name="Morin E."/>
            <person name="Murat C."/>
            <person name="Nolan M."/>
            <person name="Ohm R."/>
            <person name="Pangilinan J."/>
            <person name="Pereira M."/>
            <person name="Perotto S."/>
            <person name="Peter M."/>
            <person name="Riley R."/>
            <person name="Sitrit Y."/>
            <person name="Stielow B."/>
            <person name="Szollosi G."/>
            <person name="Zifcakova L."/>
            <person name="Stursova M."/>
            <person name="Spatafora J.W."/>
            <person name="Tedersoo L."/>
            <person name="Vaario L.-M."/>
            <person name="Yamada A."/>
            <person name="Yan M."/>
            <person name="Wang P."/>
            <person name="Xu J."/>
            <person name="Bruns T."/>
            <person name="Baldrian P."/>
            <person name="Vilgalys R."/>
            <person name="Henrissat B."/>
            <person name="Grigoriev I.V."/>
            <person name="Hibbett D."/>
            <person name="Nagy L.G."/>
            <person name="Martin F.M."/>
        </authorList>
    </citation>
    <scope>NUCLEOTIDE SEQUENCE</scope>
    <source>
        <strain evidence="9">Prilba</strain>
    </source>
</reference>
<dbReference type="Proteomes" id="UP000759537">
    <property type="component" value="Unassembled WGS sequence"/>
</dbReference>
<dbReference type="GO" id="GO:0004722">
    <property type="term" value="F:protein serine/threonine phosphatase activity"/>
    <property type="evidence" value="ECO:0007669"/>
    <property type="project" value="UniProtKB-EC"/>
</dbReference>
<dbReference type="AlphaFoldDB" id="A0A9P5MVD9"/>
<dbReference type="SMART" id="SM00195">
    <property type="entry name" value="DSPc"/>
    <property type="match status" value="1"/>
</dbReference>
<comment type="caution">
    <text evidence="9">The sequence shown here is derived from an EMBL/GenBank/DDBJ whole genome shotgun (WGS) entry which is preliminary data.</text>
</comment>
<evidence type="ECO:0000256" key="4">
    <source>
        <dbReference type="ARBA" id="ARBA00047761"/>
    </source>
</evidence>
<keyword evidence="2" id="KW-0378">Hydrolase</keyword>
<dbReference type="PROSITE" id="PS50056">
    <property type="entry name" value="TYR_PHOSPHATASE_2"/>
    <property type="match status" value="1"/>
</dbReference>
<dbReference type="PANTHER" id="PTHR45948:SF2">
    <property type="entry name" value="DUAL SPECIFICITY PROTEIN PHOSPHATASE"/>
    <property type="match status" value="1"/>
</dbReference>
<evidence type="ECO:0000313" key="9">
    <source>
        <dbReference type="EMBL" id="KAF8479531.1"/>
    </source>
</evidence>
<evidence type="ECO:0000256" key="6">
    <source>
        <dbReference type="PIRSR" id="PIRSR620405-1"/>
    </source>
</evidence>
<dbReference type="Pfam" id="PF00782">
    <property type="entry name" value="DSPc"/>
    <property type="match status" value="1"/>
</dbReference>
<dbReference type="PRINTS" id="PR01909">
    <property type="entry name" value="ADSPHPHTASEA"/>
</dbReference>
<dbReference type="GO" id="GO:0007165">
    <property type="term" value="P:signal transduction"/>
    <property type="evidence" value="ECO:0007669"/>
    <property type="project" value="TreeGrafter"/>
</dbReference>
<dbReference type="OrthoDB" id="2017893at2759"/>
<feature type="domain" description="Tyrosine-protein phosphatase" evidence="7">
    <location>
        <begin position="1"/>
        <end position="135"/>
    </location>
</feature>
<dbReference type="EMBL" id="WHVB01000009">
    <property type="protein sequence ID" value="KAF8479531.1"/>
    <property type="molecule type" value="Genomic_DNA"/>
</dbReference>
<dbReference type="PANTHER" id="PTHR45948">
    <property type="entry name" value="DUAL SPECIFICITY PROTEIN PHOSPHATASE DDB_G0269404-RELATED"/>
    <property type="match status" value="1"/>
</dbReference>
<evidence type="ECO:0000313" key="10">
    <source>
        <dbReference type="Proteomes" id="UP000759537"/>
    </source>
</evidence>
<evidence type="ECO:0000259" key="8">
    <source>
        <dbReference type="PROSITE" id="PS50056"/>
    </source>
</evidence>
<accession>A0A9P5MVD9</accession>
<dbReference type="Gene3D" id="3.90.190.10">
    <property type="entry name" value="Protein tyrosine phosphatase superfamily"/>
    <property type="match status" value="1"/>
</dbReference>
<feature type="domain" description="Tyrosine specific protein phosphatases" evidence="8">
    <location>
        <begin position="63"/>
        <end position="122"/>
    </location>
</feature>
<dbReference type="GO" id="GO:0008138">
    <property type="term" value="F:protein tyrosine/serine/threonine phosphatase activity"/>
    <property type="evidence" value="ECO:0007669"/>
    <property type="project" value="InterPro"/>
</dbReference>
<feature type="active site" description="Phosphocysteine intermediate" evidence="6">
    <location>
        <position position="88"/>
    </location>
</feature>
<dbReference type="GO" id="GO:0005829">
    <property type="term" value="C:cytosol"/>
    <property type="evidence" value="ECO:0007669"/>
    <property type="project" value="TreeGrafter"/>
</dbReference>
<dbReference type="CDD" id="cd14498">
    <property type="entry name" value="DSP"/>
    <property type="match status" value="1"/>
</dbReference>
<dbReference type="InterPro" id="IPR020405">
    <property type="entry name" value="Atypical_DUSP_subfamA"/>
</dbReference>
<evidence type="ECO:0000259" key="7">
    <source>
        <dbReference type="PROSITE" id="PS50054"/>
    </source>
</evidence>
<keyword evidence="3" id="KW-0904">Protein phosphatase</keyword>
<protein>
    <submittedName>
        <fullName evidence="9">Protein-tyrosine phosphatase-like protein</fullName>
    </submittedName>
</protein>
<dbReference type="InterPro" id="IPR000340">
    <property type="entry name" value="Dual-sp_phosphatase_cat-dom"/>
</dbReference>
<evidence type="ECO:0000256" key="2">
    <source>
        <dbReference type="ARBA" id="ARBA00022801"/>
    </source>
</evidence>
<comment type="similarity">
    <text evidence="1">Belongs to the protein-tyrosine phosphatase family. Non-receptor class dual specificity subfamily.</text>
</comment>
<proteinExistence type="inferred from homology"/>
<dbReference type="InterPro" id="IPR016130">
    <property type="entry name" value="Tyr_Pase_AS"/>
</dbReference>